<protein>
    <recommendedName>
        <fullName evidence="2">Rho termination factor-like N-terminal domain-containing protein</fullName>
    </recommendedName>
</protein>
<dbReference type="SMART" id="SM00959">
    <property type="entry name" value="Rho_N"/>
    <property type="match status" value="1"/>
</dbReference>
<feature type="domain" description="Rho termination factor-like N-terminal" evidence="2">
    <location>
        <begin position="316"/>
        <end position="353"/>
    </location>
</feature>
<feature type="compositionally biased region" description="Basic and acidic residues" evidence="1">
    <location>
        <begin position="120"/>
        <end position="130"/>
    </location>
</feature>
<proteinExistence type="predicted"/>
<reference evidence="3" key="1">
    <citation type="submission" date="2024-02" db="EMBL/GenBank/DDBJ databases">
        <authorList>
            <consortium name="ELIXIR-Norway"/>
            <consortium name="Elixir Norway"/>
        </authorList>
    </citation>
    <scope>NUCLEOTIDE SEQUENCE</scope>
</reference>
<feature type="compositionally biased region" description="Low complexity" evidence="1">
    <location>
        <begin position="200"/>
        <end position="225"/>
    </location>
</feature>
<accession>A0ABP0VXF7</accession>
<feature type="region of interest" description="Disordered" evidence="1">
    <location>
        <begin position="18"/>
        <end position="71"/>
    </location>
</feature>
<dbReference type="PANTHER" id="PTHR34449:SF2">
    <property type="entry name" value="RHO TERMINATION FACTOR"/>
    <property type="match status" value="1"/>
</dbReference>
<feature type="region of interest" description="Disordered" evidence="1">
    <location>
        <begin position="103"/>
        <end position="163"/>
    </location>
</feature>
<feature type="compositionally biased region" description="Low complexity" evidence="1">
    <location>
        <begin position="21"/>
        <end position="38"/>
    </location>
</feature>
<dbReference type="PANTHER" id="PTHR34449">
    <property type="entry name" value="RHO TERMINATION FACTOR"/>
    <property type="match status" value="1"/>
</dbReference>
<dbReference type="InterPro" id="IPR011112">
    <property type="entry name" value="Rho-like_N"/>
</dbReference>
<name>A0ABP0VXF7_9BRYO</name>
<dbReference type="EMBL" id="OZ020107">
    <property type="protein sequence ID" value="CAK9259189.1"/>
    <property type="molecule type" value="Genomic_DNA"/>
</dbReference>
<evidence type="ECO:0000259" key="2">
    <source>
        <dbReference type="SMART" id="SM00959"/>
    </source>
</evidence>
<feature type="region of interest" description="Disordered" evidence="1">
    <location>
        <begin position="185"/>
        <end position="292"/>
    </location>
</feature>
<feature type="compositionally biased region" description="Polar residues" evidence="1">
    <location>
        <begin position="104"/>
        <end position="119"/>
    </location>
</feature>
<dbReference type="Proteomes" id="UP001497444">
    <property type="component" value="Chromosome 12"/>
</dbReference>
<feature type="compositionally biased region" description="Low complexity" evidence="1">
    <location>
        <begin position="50"/>
        <end position="71"/>
    </location>
</feature>
<evidence type="ECO:0000256" key="1">
    <source>
        <dbReference type="SAM" id="MobiDB-lite"/>
    </source>
</evidence>
<dbReference type="Pfam" id="PF07498">
    <property type="entry name" value="Rho_N"/>
    <property type="match status" value="1"/>
</dbReference>
<feature type="compositionally biased region" description="Basic and acidic residues" evidence="1">
    <location>
        <begin position="276"/>
        <end position="291"/>
    </location>
</feature>
<organism evidence="3 4">
    <name type="scientific">Sphagnum jensenii</name>
    <dbReference type="NCBI Taxonomy" id="128206"/>
    <lineage>
        <taxon>Eukaryota</taxon>
        <taxon>Viridiplantae</taxon>
        <taxon>Streptophyta</taxon>
        <taxon>Embryophyta</taxon>
        <taxon>Bryophyta</taxon>
        <taxon>Sphagnophytina</taxon>
        <taxon>Sphagnopsida</taxon>
        <taxon>Sphagnales</taxon>
        <taxon>Sphagnaceae</taxon>
        <taxon>Sphagnum</taxon>
    </lineage>
</organism>
<gene>
    <name evidence="3" type="ORF">CSSPJE1EN1_LOCUS4667</name>
</gene>
<sequence>MAIAPPPPSSLSLHRTLVSASTTTTTTTSSSSSSTRSRYNNNKGCDTRRLTSGGRTFSSSSSRVSLHNSSSRRIDTPVLAMTEGEADITSVQELADGSLVFSFSGAQPPQSKKTASQPRAEQHIDVDAPTHKAPVRRPRSTSQFQKRSPIPTSAGNKKGRPGHRVDKAAEVMHLVQEKLQETVGSTVKANLPPRFPSAFSKRSPIPSKKESSSVSSSEIVPEMSPAPVVNEHGASANAKSYGQEPSKESPLSQDLQEIVGRGPEFLVDDGNSDNGLKSETHTSRGGNERQKNLKISVSVEHFEAHVSSGNGSITQDLSSYKLAELRSLAKARGLKGYSKLKKGELLDLLNASES</sequence>
<evidence type="ECO:0000313" key="3">
    <source>
        <dbReference type="EMBL" id="CAK9259189.1"/>
    </source>
</evidence>
<evidence type="ECO:0000313" key="4">
    <source>
        <dbReference type="Proteomes" id="UP001497444"/>
    </source>
</evidence>
<keyword evidence="4" id="KW-1185">Reference proteome</keyword>
<feature type="compositionally biased region" description="Polar residues" evidence="1">
    <location>
        <begin position="140"/>
        <end position="155"/>
    </location>
</feature>